<sequence length="179" mass="19366">MTDGTVRSHTQGMGADRVLAATGRSPDDWYELIDGIGGRTIGHPAIATWLVDQGVEPWWAQGVTIGYEQTRGLRIPGQRSDGTFAVSASRQVPGEREAVLDRIVPVFSAAFGLAPTSERRGGKRPSARWTFPDRESVLVTTEDGSRADTVRIATQRERLVGPDRMPDAKAELQGLLAGL</sequence>
<accession>A0AAW3T6W3</accession>
<dbReference type="AlphaFoldDB" id="A0AAW3T6W3"/>
<name>A0AAW3T6W3_9MICO</name>
<gene>
    <name evidence="1" type="ORF">FHW23_002164</name>
</gene>
<protein>
    <recommendedName>
        <fullName evidence="3">DUF4287 domain-containing protein</fullName>
    </recommendedName>
</protein>
<reference evidence="1 2" key="1">
    <citation type="submission" date="2020-07" db="EMBL/GenBank/DDBJ databases">
        <title>Above-ground endophytic microbial communities from plants in different locations in the United States.</title>
        <authorList>
            <person name="Frank C."/>
        </authorList>
    </citation>
    <scope>NUCLEOTIDE SEQUENCE [LARGE SCALE GENOMIC DNA]</scope>
    <source>
        <strain evidence="1 2">WPL5_2</strain>
    </source>
</reference>
<evidence type="ECO:0000313" key="2">
    <source>
        <dbReference type="Proteomes" id="UP000590225"/>
    </source>
</evidence>
<organism evidence="1 2">
    <name type="scientific">Curtobacterium pusillum</name>
    <dbReference type="NCBI Taxonomy" id="69373"/>
    <lineage>
        <taxon>Bacteria</taxon>
        <taxon>Bacillati</taxon>
        <taxon>Actinomycetota</taxon>
        <taxon>Actinomycetes</taxon>
        <taxon>Micrococcales</taxon>
        <taxon>Microbacteriaceae</taxon>
        <taxon>Curtobacterium</taxon>
    </lineage>
</organism>
<dbReference type="RefSeq" id="WP_182516167.1">
    <property type="nucleotide sequence ID" value="NZ_JACGXP010000003.1"/>
</dbReference>
<evidence type="ECO:0008006" key="3">
    <source>
        <dbReference type="Google" id="ProtNLM"/>
    </source>
</evidence>
<proteinExistence type="predicted"/>
<dbReference type="Proteomes" id="UP000590225">
    <property type="component" value="Unassembled WGS sequence"/>
</dbReference>
<comment type="caution">
    <text evidence="1">The sequence shown here is derived from an EMBL/GenBank/DDBJ whole genome shotgun (WGS) entry which is preliminary data.</text>
</comment>
<dbReference type="EMBL" id="JACGXP010000003">
    <property type="protein sequence ID" value="MBA8990899.1"/>
    <property type="molecule type" value="Genomic_DNA"/>
</dbReference>
<evidence type="ECO:0000313" key="1">
    <source>
        <dbReference type="EMBL" id="MBA8990899.1"/>
    </source>
</evidence>